<sequence length="343" mass="37731">MTGKQLVFVGVGLLLLYLLFTAGAPFVLAALVAVSLEPINRMLIGRLKWNRVAAASLTCTLFMLMILLLVYMLGFQVFAQLLEYWKNAPAYFASADDFVQTTLIQARGLFDRFQPELAESLREMLTNLTSYAESLINSLSSTFLSFAKGIPGTFVFLVVFFVAVYLFSFGLETIKAGILSLFEEETQDQINEVLHSLKRSIFGFIQAQMILSAFTYVLTLTGLLILDIHYPLAIALLIMVVDILPILGVGSVLIPWAVYLFIVGDSYTGFGLMLLFGVITIARRVVEPKIIGDSVGIGALSALVSMYIGFKLVGVIGVFIGPLVVIIYSAVRKAGLFQIKIRF</sequence>
<reference evidence="7 8" key="1">
    <citation type="submission" date="2016-11" db="EMBL/GenBank/DDBJ databases">
        <title>Paenibacillus species isolates.</title>
        <authorList>
            <person name="Beno S.M."/>
        </authorList>
    </citation>
    <scope>NUCLEOTIDE SEQUENCE [LARGE SCALE GENOMIC DNA]</scope>
    <source>
        <strain evidence="7 8">FSL R5-0378</strain>
    </source>
</reference>
<evidence type="ECO:0000313" key="8">
    <source>
        <dbReference type="Proteomes" id="UP000187172"/>
    </source>
</evidence>
<keyword evidence="5 6" id="KW-0472">Membrane</keyword>
<gene>
    <name evidence="7" type="ORF">BK138_15595</name>
</gene>
<dbReference type="PANTHER" id="PTHR21716">
    <property type="entry name" value="TRANSMEMBRANE PROTEIN"/>
    <property type="match status" value="1"/>
</dbReference>
<proteinExistence type="inferred from homology"/>
<evidence type="ECO:0000313" key="7">
    <source>
        <dbReference type="EMBL" id="OMF54586.1"/>
    </source>
</evidence>
<dbReference type="Pfam" id="PF01594">
    <property type="entry name" value="AI-2E_transport"/>
    <property type="match status" value="1"/>
</dbReference>
<evidence type="ECO:0000256" key="4">
    <source>
        <dbReference type="ARBA" id="ARBA00022989"/>
    </source>
</evidence>
<protein>
    <submittedName>
        <fullName evidence="7">Sporulation integral membrane protein YtvI</fullName>
    </submittedName>
</protein>
<feature type="transmembrane region" description="Helical" evidence="6">
    <location>
        <begin position="53"/>
        <end position="73"/>
    </location>
</feature>
<dbReference type="InterPro" id="IPR002549">
    <property type="entry name" value="AI-2E-like"/>
</dbReference>
<dbReference type="GO" id="GO:0016020">
    <property type="term" value="C:membrane"/>
    <property type="evidence" value="ECO:0007669"/>
    <property type="project" value="UniProtKB-SubCell"/>
</dbReference>
<evidence type="ECO:0000256" key="1">
    <source>
        <dbReference type="ARBA" id="ARBA00004141"/>
    </source>
</evidence>
<dbReference type="RefSeq" id="WP_076170488.1">
    <property type="nucleotide sequence ID" value="NZ_MRTP01000003.1"/>
</dbReference>
<dbReference type="EMBL" id="MRTP01000003">
    <property type="protein sequence ID" value="OMF54586.1"/>
    <property type="molecule type" value="Genomic_DNA"/>
</dbReference>
<accession>A0A1R1ERX1</accession>
<feature type="transmembrane region" description="Helical" evidence="6">
    <location>
        <begin position="256"/>
        <end position="278"/>
    </location>
</feature>
<keyword evidence="4 6" id="KW-1133">Transmembrane helix</keyword>
<evidence type="ECO:0000256" key="3">
    <source>
        <dbReference type="ARBA" id="ARBA00022692"/>
    </source>
</evidence>
<feature type="transmembrane region" description="Helical" evidence="6">
    <location>
        <begin position="290"/>
        <end position="308"/>
    </location>
</feature>
<feature type="transmembrane region" description="Helical" evidence="6">
    <location>
        <begin position="150"/>
        <end position="171"/>
    </location>
</feature>
<dbReference type="Proteomes" id="UP000187172">
    <property type="component" value="Unassembled WGS sequence"/>
</dbReference>
<dbReference type="InterPro" id="IPR014227">
    <property type="entry name" value="YtvI-like"/>
</dbReference>
<dbReference type="STRING" id="297318.BK138_15595"/>
<evidence type="ECO:0000256" key="2">
    <source>
        <dbReference type="ARBA" id="ARBA00009773"/>
    </source>
</evidence>
<feature type="transmembrane region" description="Helical" evidence="6">
    <location>
        <begin position="201"/>
        <end position="225"/>
    </location>
</feature>
<evidence type="ECO:0000256" key="6">
    <source>
        <dbReference type="SAM" id="Phobius"/>
    </source>
</evidence>
<dbReference type="PANTHER" id="PTHR21716:SF68">
    <property type="entry name" value="TRANSPORT PROTEIN YTVI-RELATED"/>
    <property type="match status" value="1"/>
</dbReference>
<evidence type="ECO:0000256" key="5">
    <source>
        <dbReference type="ARBA" id="ARBA00023136"/>
    </source>
</evidence>
<dbReference type="GO" id="GO:0055085">
    <property type="term" value="P:transmembrane transport"/>
    <property type="evidence" value="ECO:0007669"/>
    <property type="project" value="TreeGrafter"/>
</dbReference>
<feature type="transmembrane region" description="Helical" evidence="6">
    <location>
        <begin position="232"/>
        <end position="250"/>
    </location>
</feature>
<name>A0A1R1ERX1_9BACL</name>
<comment type="subcellular location">
    <subcellularLocation>
        <location evidence="1">Membrane</location>
        <topology evidence="1">Multi-pass membrane protein</topology>
    </subcellularLocation>
</comment>
<organism evidence="7 8">
    <name type="scientific">Paenibacillus rhizosphaerae</name>
    <dbReference type="NCBI Taxonomy" id="297318"/>
    <lineage>
        <taxon>Bacteria</taxon>
        <taxon>Bacillati</taxon>
        <taxon>Bacillota</taxon>
        <taxon>Bacilli</taxon>
        <taxon>Bacillales</taxon>
        <taxon>Paenibacillaceae</taxon>
        <taxon>Paenibacillus</taxon>
    </lineage>
</organism>
<keyword evidence="8" id="KW-1185">Reference proteome</keyword>
<dbReference type="NCBIfam" id="TIGR02872">
    <property type="entry name" value="spore_ytvI"/>
    <property type="match status" value="1"/>
</dbReference>
<comment type="similarity">
    <text evidence="2">Belongs to the autoinducer-2 exporter (AI-2E) (TC 2.A.86) family.</text>
</comment>
<keyword evidence="3 6" id="KW-0812">Transmembrane</keyword>
<dbReference type="AlphaFoldDB" id="A0A1R1ERX1"/>
<comment type="caution">
    <text evidence="7">The sequence shown here is derived from an EMBL/GenBank/DDBJ whole genome shotgun (WGS) entry which is preliminary data.</text>
</comment>